<gene>
    <name evidence="1" type="ORF">F4820DRAFT_415864</name>
</gene>
<reference evidence="1 2" key="1">
    <citation type="journal article" date="2022" name="New Phytol.">
        <title>Ecological generalism drives hyperdiversity of secondary metabolite gene clusters in xylarialean endophytes.</title>
        <authorList>
            <person name="Franco M.E.E."/>
            <person name="Wisecaver J.H."/>
            <person name="Arnold A.E."/>
            <person name="Ju Y.M."/>
            <person name="Slot J.C."/>
            <person name="Ahrendt S."/>
            <person name="Moore L.P."/>
            <person name="Eastman K.E."/>
            <person name="Scott K."/>
            <person name="Konkel Z."/>
            <person name="Mondo S.J."/>
            <person name="Kuo A."/>
            <person name="Hayes R.D."/>
            <person name="Haridas S."/>
            <person name="Andreopoulos B."/>
            <person name="Riley R."/>
            <person name="LaButti K."/>
            <person name="Pangilinan J."/>
            <person name="Lipzen A."/>
            <person name="Amirebrahimi M."/>
            <person name="Yan J."/>
            <person name="Adam C."/>
            <person name="Keymanesh K."/>
            <person name="Ng V."/>
            <person name="Louie K."/>
            <person name="Northen T."/>
            <person name="Drula E."/>
            <person name="Henrissat B."/>
            <person name="Hsieh H.M."/>
            <person name="Youens-Clark K."/>
            <person name="Lutzoni F."/>
            <person name="Miadlikowska J."/>
            <person name="Eastwood D.C."/>
            <person name="Hamelin R.C."/>
            <person name="Grigoriev I.V."/>
            <person name="U'Ren J.M."/>
        </authorList>
    </citation>
    <scope>NUCLEOTIDE SEQUENCE [LARGE SCALE GENOMIC DNA]</scope>
    <source>
        <strain evidence="1 2">CBS 119005</strain>
    </source>
</reference>
<evidence type="ECO:0000313" key="2">
    <source>
        <dbReference type="Proteomes" id="UP001497700"/>
    </source>
</evidence>
<evidence type="ECO:0000313" key="1">
    <source>
        <dbReference type="EMBL" id="KAI4866701.1"/>
    </source>
</evidence>
<protein>
    <submittedName>
        <fullName evidence="1">Uncharacterized protein</fullName>
    </submittedName>
</protein>
<dbReference type="EMBL" id="MU393455">
    <property type="protein sequence ID" value="KAI4866701.1"/>
    <property type="molecule type" value="Genomic_DNA"/>
</dbReference>
<accession>A0ACB9Z594</accession>
<comment type="caution">
    <text evidence="1">The sequence shown here is derived from an EMBL/GenBank/DDBJ whole genome shotgun (WGS) entry which is preliminary data.</text>
</comment>
<name>A0ACB9Z594_9PEZI</name>
<dbReference type="Proteomes" id="UP001497700">
    <property type="component" value="Unassembled WGS sequence"/>
</dbReference>
<keyword evidence="2" id="KW-1185">Reference proteome</keyword>
<proteinExistence type="predicted"/>
<sequence>MPHVYSRMVQPFVGSVGARVLRQVAPNIERAVWRRTIFSGSRQSTPPQAALRIAQYSASRPTTANILSRFRKPSPRTTRRPFHRTSRLRDANPAPKDTPAQEPQGITARLRKLSREYGWAALGVYLGLTVLDFPFCFLLVRSVGTDRIGAIEHYVVSHVSKVIPQSVRDWWHEYRGALKDAEKENIGNDDISEHVEMAGWGVEEAERRHKAEASLGTQLALAYAVHKSFIFLRVPLTAAITPKVVKVLRSWGWNIGKRQSKR</sequence>
<organism evidence="1 2">
    <name type="scientific">Hypoxylon rubiginosum</name>
    <dbReference type="NCBI Taxonomy" id="110542"/>
    <lineage>
        <taxon>Eukaryota</taxon>
        <taxon>Fungi</taxon>
        <taxon>Dikarya</taxon>
        <taxon>Ascomycota</taxon>
        <taxon>Pezizomycotina</taxon>
        <taxon>Sordariomycetes</taxon>
        <taxon>Xylariomycetidae</taxon>
        <taxon>Xylariales</taxon>
        <taxon>Hypoxylaceae</taxon>
        <taxon>Hypoxylon</taxon>
    </lineage>
</organism>